<reference evidence="4 5" key="1">
    <citation type="submission" date="2018-04" db="EMBL/GenBank/DDBJ databases">
        <title>Draft Genome Sequence of Phosphate-Solubilizing Chryseobacterium sp. ISE14 that is a Biocontrol and Plant Growth-Promoting Rhizobacterium Isolated from Cucumber.</title>
        <authorList>
            <person name="Jeong J.-J."/>
            <person name="Sang M.K."/>
            <person name="Choi I.-G."/>
            <person name="Kim K.D."/>
        </authorList>
    </citation>
    <scope>NUCLEOTIDE SEQUENCE [LARGE SCALE GENOMIC DNA]</scope>
    <source>
        <strain evidence="4 5">ISE14</strain>
    </source>
</reference>
<dbReference type="InterPro" id="IPR052173">
    <property type="entry name" value="Beta-lactam_resp_regulator"/>
</dbReference>
<dbReference type="RefSeq" id="WP_109710638.1">
    <property type="nucleotide sequence ID" value="NZ_PPED02000001.1"/>
</dbReference>
<evidence type="ECO:0000256" key="2">
    <source>
        <dbReference type="SAM" id="Phobius"/>
    </source>
</evidence>
<dbReference type="EMBL" id="PPED02000001">
    <property type="protein sequence ID" value="PWN71824.1"/>
    <property type="molecule type" value="Genomic_DNA"/>
</dbReference>
<dbReference type="AlphaFoldDB" id="A0A316XE54"/>
<dbReference type="PANTHER" id="PTHR34978:SF3">
    <property type="entry name" value="SLR0241 PROTEIN"/>
    <property type="match status" value="1"/>
</dbReference>
<evidence type="ECO:0000313" key="4">
    <source>
        <dbReference type="EMBL" id="PWN71824.1"/>
    </source>
</evidence>
<keyword evidence="5" id="KW-1185">Reference proteome</keyword>
<evidence type="ECO:0000313" key="5">
    <source>
        <dbReference type="Proteomes" id="UP000236594"/>
    </source>
</evidence>
<proteinExistence type="predicted"/>
<evidence type="ECO:0000256" key="1">
    <source>
        <dbReference type="SAM" id="MobiDB-lite"/>
    </source>
</evidence>
<feature type="domain" description="Peptidase M56" evidence="3">
    <location>
        <begin position="160"/>
        <end position="254"/>
    </location>
</feature>
<protein>
    <recommendedName>
        <fullName evidence="3">Peptidase M56 domain-containing protein</fullName>
    </recommendedName>
</protein>
<keyword evidence="2" id="KW-0472">Membrane</keyword>
<keyword evidence="2" id="KW-1133">Transmembrane helix</keyword>
<feature type="region of interest" description="Disordered" evidence="1">
    <location>
        <begin position="453"/>
        <end position="495"/>
    </location>
</feature>
<feature type="region of interest" description="Disordered" evidence="1">
    <location>
        <begin position="410"/>
        <end position="436"/>
    </location>
</feature>
<dbReference type="Pfam" id="PF05569">
    <property type="entry name" value="Peptidase_M56"/>
    <property type="match status" value="1"/>
</dbReference>
<evidence type="ECO:0000259" key="3">
    <source>
        <dbReference type="Pfam" id="PF05569"/>
    </source>
</evidence>
<organism evidence="4 5">
    <name type="scientific">Chryseobacterium phosphatilyticum</name>
    <dbReference type="NCBI Taxonomy" id="475075"/>
    <lineage>
        <taxon>Bacteria</taxon>
        <taxon>Pseudomonadati</taxon>
        <taxon>Bacteroidota</taxon>
        <taxon>Flavobacteriia</taxon>
        <taxon>Flavobacteriales</taxon>
        <taxon>Weeksellaceae</taxon>
        <taxon>Chryseobacterium group</taxon>
        <taxon>Chryseobacterium</taxon>
    </lineage>
</organism>
<feature type="transmembrane region" description="Helical" evidence="2">
    <location>
        <begin position="263"/>
        <end position="282"/>
    </location>
</feature>
<dbReference type="CDD" id="cd07341">
    <property type="entry name" value="M56_BlaR1_MecR1_like"/>
    <property type="match status" value="1"/>
</dbReference>
<accession>A0A316XE54</accession>
<sequence length="619" mass="71030">MEALLLYFGKVILCSGVTFLYYQLSLKDKTFHHYNRFYLLSAMLISLLLPLIKVEDFTIEVNNDMYMLLDKIQNFNTEKNLNNGNLYFNIIFSTLGLVSLYLLGKLIYGIFRIQQFKKQFQKESFDGINFYRTDLTEAPFSYFKNLFWKNTIILNSDIGKQILKHEMVHIEQKHSFDKIFIELMTSVFWFNPFFHLIKKEINLIHEYLADKKAVKHSDTKAFAQMLLASHFSGTQLPATSPFLSSNLKKRLKMLQKPKTKFGYARRIFALPVVFTIAFAYLVNAKNKEIEETNLSIKQAVSQIQKDTVKSEKTEHQTLESKAMNPGDDKKLAEIEKKIDKKGKELDKLKPGSDAFNKKIKEINDLAGEIGKLADNAALKATTEYFRSPEWKNKMQEIENMKVEIPDLSNIDVDVDFPDPPAEPTEHAAPLSSPKSPKVAYFKDSNVSYYKDLSPKEKEEVRKAMKDAKKALKESEKARKESDKARQEADKVRGESDRIRLDADKIRKEAEKAKIEAEKVAKESVNNFRNMSFTTTTGSPKVMIMQADYIKKDGNGNVGLNGIKKFKVIGPDNIKYYIDGRPVSKEEANSLNPDTIASINVNKRNLAKGTDDEIRIQTKK</sequence>
<comment type="caution">
    <text evidence="4">The sequence shown here is derived from an EMBL/GenBank/DDBJ whole genome shotgun (WGS) entry which is preliminary data.</text>
</comment>
<dbReference type="OrthoDB" id="1522859at2"/>
<name>A0A316XE54_9FLAO</name>
<dbReference type="InterPro" id="IPR008756">
    <property type="entry name" value="Peptidase_M56"/>
</dbReference>
<gene>
    <name evidence="4" type="ORF">C1631_004170</name>
</gene>
<keyword evidence="2" id="KW-0812">Transmembrane</keyword>
<dbReference type="Proteomes" id="UP000236594">
    <property type="component" value="Unassembled WGS sequence"/>
</dbReference>
<feature type="transmembrane region" description="Helical" evidence="2">
    <location>
        <begin position="86"/>
        <end position="111"/>
    </location>
</feature>
<feature type="transmembrane region" description="Helical" evidence="2">
    <location>
        <begin position="36"/>
        <end position="52"/>
    </location>
</feature>
<dbReference type="PANTHER" id="PTHR34978">
    <property type="entry name" value="POSSIBLE SENSOR-TRANSDUCER PROTEIN BLAR"/>
    <property type="match status" value="1"/>
</dbReference>
<feature type="transmembrane region" description="Helical" evidence="2">
    <location>
        <begin position="6"/>
        <end position="24"/>
    </location>
</feature>